<feature type="chain" id="PRO_5037012597" description="Outer membrane protein beta-barrel domain-containing protein" evidence="1">
    <location>
        <begin position="25"/>
        <end position="237"/>
    </location>
</feature>
<dbReference type="AlphaFoldDB" id="A0A918SLS4"/>
<protein>
    <recommendedName>
        <fullName evidence="4">Outer membrane protein beta-barrel domain-containing protein</fullName>
    </recommendedName>
</protein>
<dbReference type="Pfam" id="PF19515">
    <property type="entry name" value="DUF6048"/>
    <property type="match status" value="1"/>
</dbReference>
<keyword evidence="3" id="KW-1185">Reference proteome</keyword>
<reference evidence="2" key="2">
    <citation type="submission" date="2020-09" db="EMBL/GenBank/DDBJ databases">
        <authorList>
            <person name="Sun Q."/>
            <person name="Kim S."/>
        </authorList>
    </citation>
    <scope>NUCLEOTIDE SEQUENCE</scope>
    <source>
        <strain evidence="2">KCTC 12719</strain>
    </source>
</reference>
<evidence type="ECO:0000313" key="2">
    <source>
        <dbReference type="EMBL" id="GHA50631.1"/>
    </source>
</evidence>
<organism evidence="2 3">
    <name type="scientific">Salinimicrobium marinum</name>
    <dbReference type="NCBI Taxonomy" id="680283"/>
    <lineage>
        <taxon>Bacteria</taxon>
        <taxon>Pseudomonadati</taxon>
        <taxon>Bacteroidota</taxon>
        <taxon>Flavobacteriia</taxon>
        <taxon>Flavobacteriales</taxon>
        <taxon>Flavobacteriaceae</taxon>
        <taxon>Salinimicrobium</taxon>
    </lineage>
</organism>
<dbReference type="InterPro" id="IPR046111">
    <property type="entry name" value="DUF6048"/>
</dbReference>
<proteinExistence type="predicted"/>
<evidence type="ECO:0000313" key="3">
    <source>
        <dbReference type="Proteomes" id="UP000610456"/>
    </source>
</evidence>
<dbReference type="EMBL" id="BMXB01000024">
    <property type="protein sequence ID" value="GHA50631.1"/>
    <property type="molecule type" value="Genomic_DNA"/>
</dbReference>
<evidence type="ECO:0008006" key="4">
    <source>
        <dbReference type="Google" id="ProtNLM"/>
    </source>
</evidence>
<keyword evidence="1" id="KW-0732">Signal</keyword>
<sequence length="237" mass="27379">MKLKQHIFILFISLVFLQAPYIFAQQEQAVSQEDSLDFREKYGLRVGIDLAKPLRTLLDDDYRGLELNGDYRVYENYYLAAELGNEKDQIIEENITANGSGSYIKLGIDYNAYRNWQGMQNSIYVGIRYAFASFSTELEEYSIYTRNPYFERDTRIEGQEYNNLTANWVEMQLGIKVEVLNNLYLGAHVQLKRMIGQATPGNFDNLYVPGFNRTYDGSSIGVGYGYAISYLIPLYKL</sequence>
<feature type="signal peptide" evidence="1">
    <location>
        <begin position="1"/>
        <end position="24"/>
    </location>
</feature>
<name>A0A918SLS4_9FLAO</name>
<comment type="caution">
    <text evidence="2">The sequence shown here is derived from an EMBL/GenBank/DDBJ whole genome shotgun (WGS) entry which is preliminary data.</text>
</comment>
<reference evidence="2" key="1">
    <citation type="journal article" date="2014" name="Int. J. Syst. Evol. Microbiol.">
        <title>Complete genome sequence of Corynebacterium casei LMG S-19264T (=DSM 44701T), isolated from a smear-ripened cheese.</title>
        <authorList>
            <consortium name="US DOE Joint Genome Institute (JGI-PGF)"/>
            <person name="Walter F."/>
            <person name="Albersmeier A."/>
            <person name="Kalinowski J."/>
            <person name="Ruckert C."/>
        </authorList>
    </citation>
    <scope>NUCLEOTIDE SEQUENCE</scope>
    <source>
        <strain evidence="2">KCTC 12719</strain>
    </source>
</reference>
<accession>A0A918SLS4</accession>
<evidence type="ECO:0000256" key="1">
    <source>
        <dbReference type="SAM" id="SignalP"/>
    </source>
</evidence>
<dbReference type="RefSeq" id="WP_189606295.1">
    <property type="nucleotide sequence ID" value="NZ_BMXB01000024.1"/>
</dbReference>
<dbReference type="Proteomes" id="UP000610456">
    <property type="component" value="Unassembled WGS sequence"/>
</dbReference>
<gene>
    <name evidence="2" type="ORF">GCM10007103_34300</name>
</gene>